<evidence type="ECO:0000313" key="4">
    <source>
        <dbReference type="EMBL" id="KRL51948.1"/>
    </source>
</evidence>
<dbReference type="Gene3D" id="3.40.50.150">
    <property type="entry name" value="Vaccinia Virus protein VP39"/>
    <property type="match status" value="1"/>
</dbReference>
<dbReference type="PANTHER" id="PTHR43861:SF1">
    <property type="entry name" value="TRANS-ACONITATE 2-METHYLTRANSFERASE"/>
    <property type="match status" value="1"/>
</dbReference>
<dbReference type="InterPro" id="IPR041698">
    <property type="entry name" value="Methyltransf_25"/>
</dbReference>
<evidence type="ECO:0000259" key="3">
    <source>
        <dbReference type="Pfam" id="PF13649"/>
    </source>
</evidence>
<dbReference type="RefSeq" id="WP_056962636.1">
    <property type="nucleotide sequence ID" value="NZ_AZEU01000055.1"/>
</dbReference>
<dbReference type="SUPFAM" id="SSF53335">
    <property type="entry name" value="S-adenosyl-L-methionine-dependent methyltransferases"/>
    <property type="match status" value="1"/>
</dbReference>
<evidence type="ECO:0000256" key="1">
    <source>
        <dbReference type="ARBA" id="ARBA00022603"/>
    </source>
</evidence>
<dbReference type="Pfam" id="PF13649">
    <property type="entry name" value="Methyltransf_25"/>
    <property type="match status" value="1"/>
</dbReference>
<gene>
    <name evidence="4" type="ORF">FD01_GL002922</name>
</gene>
<protein>
    <submittedName>
        <fullName evidence="4">SAM-dependent methyltransferase</fullName>
    </submittedName>
</protein>
<dbReference type="InterPro" id="IPR029063">
    <property type="entry name" value="SAM-dependent_MTases_sf"/>
</dbReference>
<accession>A0A0R1R5B1</accession>
<dbReference type="Proteomes" id="UP000051790">
    <property type="component" value="Unassembled WGS sequence"/>
</dbReference>
<dbReference type="PANTHER" id="PTHR43861">
    <property type="entry name" value="TRANS-ACONITATE 2-METHYLTRANSFERASE-RELATED"/>
    <property type="match status" value="1"/>
</dbReference>
<reference evidence="4 5" key="1">
    <citation type="journal article" date="2015" name="Genome Announc.">
        <title>Expanding the biotechnology potential of lactobacilli through comparative genomics of 213 strains and associated genera.</title>
        <authorList>
            <person name="Sun Z."/>
            <person name="Harris H.M."/>
            <person name="McCann A."/>
            <person name="Guo C."/>
            <person name="Argimon S."/>
            <person name="Zhang W."/>
            <person name="Yang X."/>
            <person name="Jeffery I.B."/>
            <person name="Cooney J.C."/>
            <person name="Kagawa T.F."/>
            <person name="Liu W."/>
            <person name="Song Y."/>
            <person name="Salvetti E."/>
            <person name="Wrobel A."/>
            <person name="Rasinkangas P."/>
            <person name="Parkhill J."/>
            <person name="Rea M.C."/>
            <person name="O'Sullivan O."/>
            <person name="Ritari J."/>
            <person name="Douillard F.P."/>
            <person name="Paul Ross R."/>
            <person name="Yang R."/>
            <person name="Briner A.E."/>
            <person name="Felis G.E."/>
            <person name="de Vos W.M."/>
            <person name="Barrangou R."/>
            <person name="Klaenhammer T.R."/>
            <person name="Caufield P.W."/>
            <person name="Cui Y."/>
            <person name="Zhang H."/>
            <person name="O'Toole P.W."/>
        </authorList>
    </citation>
    <scope>NUCLEOTIDE SEQUENCE [LARGE SCALE GENOMIC DNA]</scope>
    <source>
        <strain evidence="4 5">DSM 13343</strain>
    </source>
</reference>
<evidence type="ECO:0000313" key="5">
    <source>
        <dbReference type="Proteomes" id="UP000051790"/>
    </source>
</evidence>
<dbReference type="GO" id="GO:0032259">
    <property type="term" value="P:methylation"/>
    <property type="evidence" value="ECO:0007669"/>
    <property type="project" value="UniProtKB-KW"/>
</dbReference>
<name>A0A0R1R5B1_9LACO</name>
<proteinExistence type="predicted"/>
<dbReference type="AlphaFoldDB" id="A0A0R1R5B1"/>
<sequence length="247" mass="27800">MQWDATEYDAKHDFVFKYGESLLSLMPAAPGKVLDIGCGTGELSQELAEAGFDVVGVDQSEAMLEKAVAHFPAVDFELGDILNYAGKPAQYDALFSNACFHWIRAQDRLANVMHRLLKPNGILVAEFGGAGNIQTITDGFKAELAKFDIDYQSPFYFPSVDEYRDLLTRHGFQKVDLDAYDRPTPLKDGRAGLRNWVAQFFASDLEQLSADQQKALFDRLDDALDAKLWHGDHWEADYRRLRVRAEA</sequence>
<dbReference type="OrthoDB" id="9760689at2"/>
<dbReference type="PATRIC" id="fig|1423769.4.peg.3151"/>
<dbReference type="EMBL" id="AZEU01000055">
    <property type="protein sequence ID" value="KRL51948.1"/>
    <property type="molecule type" value="Genomic_DNA"/>
</dbReference>
<comment type="caution">
    <text evidence="4">The sequence shown here is derived from an EMBL/GenBank/DDBJ whole genome shotgun (WGS) entry which is preliminary data.</text>
</comment>
<dbReference type="CDD" id="cd02440">
    <property type="entry name" value="AdoMet_MTases"/>
    <property type="match status" value="1"/>
</dbReference>
<keyword evidence="1 4" id="KW-0489">Methyltransferase</keyword>
<feature type="domain" description="Methyltransferase" evidence="3">
    <location>
        <begin position="33"/>
        <end position="121"/>
    </location>
</feature>
<keyword evidence="2 4" id="KW-0808">Transferase</keyword>
<dbReference type="GO" id="GO:0008168">
    <property type="term" value="F:methyltransferase activity"/>
    <property type="evidence" value="ECO:0007669"/>
    <property type="project" value="UniProtKB-KW"/>
</dbReference>
<organism evidence="4 5">
    <name type="scientific">Lacticaseibacillus manihotivorans DSM 13343 = JCM 12514</name>
    <dbReference type="NCBI Taxonomy" id="1423769"/>
    <lineage>
        <taxon>Bacteria</taxon>
        <taxon>Bacillati</taxon>
        <taxon>Bacillota</taxon>
        <taxon>Bacilli</taxon>
        <taxon>Lactobacillales</taxon>
        <taxon>Lactobacillaceae</taxon>
        <taxon>Lacticaseibacillus</taxon>
    </lineage>
</organism>
<evidence type="ECO:0000256" key="2">
    <source>
        <dbReference type="ARBA" id="ARBA00022679"/>
    </source>
</evidence>
<keyword evidence="5" id="KW-1185">Reference proteome</keyword>